<accession>A0A4C1XFE2</accession>
<reference evidence="2 3" key="1">
    <citation type="journal article" date="2019" name="Commun. Biol.">
        <title>The bagworm genome reveals a unique fibroin gene that provides high tensile strength.</title>
        <authorList>
            <person name="Kono N."/>
            <person name="Nakamura H."/>
            <person name="Ohtoshi R."/>
            <person name="Tomita M."/>
            <person name="Numata K."/>
            <person name="Arakawa K."/>
        </authorList>
    </citation>
    <scope>NUCLEOTIDE SEQUENCE [LARGE SCALE GENOMIC DNA]</scope>
</reference>
<proteinExistence type="predicted"/>
<evidence type="ECO:0000313" key="2">
    <source>
        <dbReference type="EMBL" id="GBP62651.1"/>
    </source>
</evidence>
<sequence length="74" mass="8259">MFPTRAPPPPDYRTTAEKQRPRRRALPSAAAYRACGTANCCRACGTCYGLIMRLRRDTLDTVFIQDVVDVHTTG</sequence>
<feature type="region of interest" description="Disordered" evidence="1">
    <location>
        <begin position="1"/>
        <end position="25"/>
    </location>
</feature>
<evidence type="ECO:0000313" key="3">
    <source>
        <dbReference type="Proteomes" id="UP000299102"/>
    </source>
</evidence>
<name>A0A4C1XFE2_EUMVA</name>
<keyword evidence="3" id="KW-1185">Reference proteome</keyword>
<gene>
    <name evidence="2" type="ORF">EVAR_51897_1</name>
</gene>
<comment type="caution">
    <text evidence="2">The sequence shown here is derived from an EMBL/GenBank/DDBJ whole genome shotgun (WGS) entry which is preliminary data.</text>
</comment>
<protein>
    <submittedName>
        <fullName evidence="2">Uncharacterized protein</fullName>
    </submittedName>
</protein>
<evidence type="ECO:0000256" key="1">
    <source>
        <dbReference type="SAM" id="MobiDB-lite"/>
    </source>
</evidence>
<feature type="compositionally biased region" description="Pro residues" evidence="1">
    <location>
        <begin position="1"/>
        <end position="11"/>
    </location>
</feature>
<dbReference type="AlphaFoldDB" id="A0A4C1XFE2"/>
<organism evidence="2 3">
    <name type="scientific">Eumeta variegata</name>
    <name type="common">Bagworm moth</name>
    <name type="synonym">Eumeta japonica</name>
    <dbReference type="NCBI Taxonomy" id="151549"/>
    <lineage>
        <taxon>Eukaryota</taxon>
        <taxon>Metazoa</taxon>
        <taxon>Ecdysozoa</taxon>
        <taxon>Arthropoda</taxon>
        <taxon>Hexapoda</taxon>
        <taxon>Insecta</taxon>
        <taxon>Pterygota</taxon>
        <taxon>Neoptera</taxon>
        <taxon>Endopterygota</taxon>
        <taxon>Lepidoptera</taxon>
        <taxon>Glossata</taxon>
        <taxon>Ditrysia</taxon>
        <taxon>Tineoidea</taxon>
        <taxon>Psychidae</taxon>
        <taxon>Oiketicinae</taxon>
        <taxon>Eumeta</taxon>
    </lineage>
</organism>
<dbReference type="Proteomes" id="UP000299102">
    <property type="component" value="Unassembled WGS sequence"/>
</dbReference>
<dbReference type="EMBL" id="BGZK01000846">
    <property type="protein sequence ID" value="GBP62651.1"/>
    <property type="molecule type" value="Genomic_DNA"/>
</dbReference>